<proteinExistence type="predicted"/>
<dbReference type="PANTHER" id="PTHR37826:SF2">
    <property type="entry name" value="ZINC-RIBBON DOMAIN-CONTAINING PROTEIN"/>
    <property type="match status" value="1"/>
</dbReference>
<reference evidence="4 5" key="1">
    <citation type="submission" date="2012-08" db="EMBL/GenBank/DDBJ databases">
        <title>Whole genome shotgun sequence of Austwickia chelonae NBRC 105200.</title>
        <authorList>
            <person name="Yoshida I."/>
            <person name="Hosoyama A."/>
            <person name="Tsuchikane K."/>
            <person name="Katsumata H."/>
            <person name="Ando Y."/>
            <person name="Ohji S."/>
            <person name="Hamada M."/>
            <person name="Tamura T."/>
            <person name="Yamazoe A."/>
            <person name="Yamazaki S."/>
            <person name="Fujita N."/>
        </authorList>
    </citation>
    <scope>NUCLEOTIDE SEQUENCE [LARGE SCALE GENOMIC DNA]</scope>
    <source>
        <strain evidence="4 5">NBRC 105200</strain>
    </source>
</reference>
<comment type="caution">
    <text evidence="4">The sequence shown here is derived from an EMBL/GenBank/DDBJ whole genome shotgun (WGS) entry which is preliminary data.</text>
</comment>
<feature type="region of interest" description="Disordered" evidence="1">
    <location>
        <begin position="284"/>
        <end position="331"/>
    </location>
</feature>
<dbReference type="STRING" id="100225.SAMN05421595_2654"/>
<name>K6VVW6_9MICO</name>
<accession>K6VVW6</accession>
<dbReference type="eggNOG" id="COG4260">
    <property type="taxonomic scope" value="Bacteria"/>
</dbReference>
<dbReference type="InterPro" id="IPR036013">
    <property type="entry name" value="Band_7/SPFH_dom_sf"/>
</dbReference>
<dbReference type="CDD" id="cd03408">
    <property type="entry name" value="SPFH_like_u1"/>
    <property type="match status" value="1"/>
</dbReference>
<gene>
    <name evidence="4" type="ORF">AUCHE_27_00050</name>
</gene>
<feature type="domain" description="SPFH" evidence="2">
    <location>
        <begin position="26"/>
        <end position="235"/>
    </location>
</feature>
<feature type="domain" description="GYF" evidence="3">
    <location>
        <begin position="330"/>
        <end position="379"/>
    </location>
</feature>
<dbReference type="InterPro" id="IPR025640">
    <property type="entry name" value="GYF_2"/>
</dbReference>
<feature type="compositionally biased region" description="Low complexity" evidence="1">
    <location>
        <begin position="300"/>
        <end position="317"/>
    </location>
</feature>
<evidence type="ECO:0000256" key="1">
    <source>
        <dbReference type="SAM" id="MobiDB-lite"/>
    </source>
</evidence>
<evidence type="ECO:0000259" key="2">
    <source>
        <dbReference type="Pfam" id="PF13421"/>
    </source>
</evidence>
<sequence>MGLFDGIRNQLIDVIEWLDSSRDTVVWRYPRNDNEIKNGAKLTVRESQAAVFVNEGQIADAFGPGMYELTTQNLPILSDLKGWKYGFQSPFRAEVYFVNMRRFTDLKWGTQNPIIMRDPDLGTVRVRAFGGYALQVVDPPKLLRELVGTDPHFQTDKASEHIRQMIVARLSKALTTAGVGVLDLATRQSEIGNSVAAVLSEDLSPYGFNIPSFFIENISVPKEVEEALDARSRMGALGNLDNYMKMQTADAIEKAAENPSGTVGDGMGMGMGVGMGMGMGMGMAGAMQPGTQGGSGAGQGSAPQDAPPHNTAAQGAPPAAPPPLPQPELWYAGVNGQQLGPMDKTQLMGALSSGQYPQDTLVWKAGMAGWLPARDVADLRDPMQPPALPPQ</sequence>
<organism evidence="4 5">
    <name type="scientific">Austwickia chelonae NBRC 105200</name>
    <dbReference type="NCBI Taxonomy" id="1184607"/>
    <lineage>
        <taxon>Bacteria</taxon>
        <taxon>Bacillati</taxon>
        <taxon>Actinomycetota</taxon>
        <taxon>Actinomycetes</taxon>
        <taxon>Micrococcales</taxon>
        <taxon>Dermatophilaceae</taxon>
        <taxon>Austwickia</taxon>
    </lineage>
</organism>
<dbReference type="Pfam" id="PF13421">
    <property type="entry name" value="Band_7_1"/>
    <property type="match status" value="1"/>
</dbReference>
<dbReference type="OrthoDB" id="9764015at2"/>
<protein>
    <recommendedName>
        <fullName evidence="6">Antifreeze protein</fullName>
    </recommendedName>
</protein>
<dbReference type="Gene3D" id="3.30.479.30">
    <property type="entry name" value="Band 7 domain"/>
    <property type="match status" value="1"/>
</dbReference>
<dbReference type="SUPFAM" id="SSF117892">
    <property type="entry name" value="Band 7/SPFH domain"/>
    <property type="match status" value="1"/>
</dbReference>
<dbReference type="Pfam" id="PF14237">
    <property type="entry name" value="GYF_2"/>
    <property type="match status" value="1"/>
</dbReference>
<evidence type="ECO:0000313" key="4">
    <source>
        <dbReference type="EMBL" id="GAB79475.1"/>
    </source>
</evidence>
<evidence type="ECO:0008006" key="6">
    <source>
        <dbReference type="Google" id="ProtNLM"/>
    </source>
</evidence>
<dbReference type="RefSeq" id="WP_006504234.1">
    <property type="nucleotide sequence ID" value="NZ_BAGZ01000027.1"/>
</dbReference>
<dbReference type="Proteomes" id="UP000008495">
    <property type="component" value="Unassembled WGS sequence"/>
</dbReference>
<evidence type="ECO:0000313" key="5">
    <source>
        <dbReference type="Proteomes" id="UP000008495"/>
    </source>
</evidence>
<dbReference type="PANTHER" id="PTHR37826">
    <property type="entry name" value="FLOTILLIN BAND_7_5 DOMAIN PROTEIN"/>
    <property type="match status" value="1"/>
</dbReference>
<evidence type="ECO:0000259" key="3">
    <source>
        <dbReference type="Pfam" id="PF14237"/>
    </source>
</evidence>
<keyword evidence="5" id="KW-1185">Reference proteome</keyword>
<dbReference type="InterPro" id="IPR033880">
    <property type="entry name" value="SPFH_YdjI"/>
</dbReference>
<dbReference type="EMBL" id="BAGZ01000027">
    <property type="protein sequence ID" value="GAB79475.1"/>
    <property type="molecule type" value="Genomic_DNA"/>
</dbReference>
<dbReference type="AlphaFoldDB" id="K6VVW6"/>